<evidence type="ECO:0000313" key="8">
    <source>
        <dbReference type="EMBL" id="MVQ47665.1"/>
    </source>
</evidence>
<dbReference type="NCBIfam" id="TIGR00360">
    <property type="entry name" value="ComEC_N-term"/>
    <property type="match status" value="1"/>
</dbReference>
<dbReference type="InterPro" id="IPR052159">
    <property type="entry name" value="Competence_DNA_uptake"/>
</dbReference>
<proteinExistence type="predicted"/>
<dbReference type="PANTHER" id="PTHR30619">
    <property type="entry name" value="DNA INTERNALIZATION/COMPETENCE PROTEIN COMEC/REC2"/>
    <property type="match status" value="1"/>
</dbReference>
<keyword evidence="9" id="KW-1185">Reference proteome</keyword>
<evidence type="ECO:0000313" key="9">
    <source>
        <dbReference type="Proteomes" id="UP000473525"/>
    </source>
</evidence>
<protein>
    <submittedName>
        <fullName evidence="8">ComEC/Rec2 family competence protein</fullName>
    </submittedName>
</protein>
<keyword evidence="3 6" id="KW-0812">Transmembrane</keyword>
<dbReference type="InterPro" id="IPR001279">
    <property type="entry name" value="Metallo-B-lactamas"/>
</dbReference>
<dbReference type="Pfam" id="PF00753">
    <property type="entry name" value="Lactamase_B"/>
    <property type="match status" value="1"/>
</dbReference>
<feature type="transmembrane region" description="Helical" evidence="6">
    <location>
        <begin position="20"/>
        <end position="37"/>
    </location>
</feature>
<dbReference type="Pfam" id="PF03772">
    <property type="entry name" value="Competence"/>
    <property type="match status" value="1"/>
</dbReference>
<evidence type="ECO:0000256" key="2">
    <source>
        <dbReference type="ARBA" id="ARBA00022475"/>
    </source>
</evidence>
<evidence type="ECO:0000256" key="1">
    <source>
        <dbReference type="ARBA" id="ARBA00004651"/>
    </source>
</evidence>
<keyword evidence="2" id="KW-1003">Cell membrane</keyword>
<organism evidence="8 9">
    <name type="scientific">Nocardioides agri</name>
    <dbReference type="NCBI Taxonomy" id="2682843"/>
    <lineage>
        <taxon>Bacteria</taxon>
        <taxon>Bacillati</taxon>
        <taxon>Actinomycetota</taxon>
        <taxon>Actinomycetes</taxon>
        <taxon>Propionibacteriales</taxon>
        <taxon>Nocardioidaceae</taxon>
        <taxon>Nocardioides</taxon>
    </lineage>
</organism>
<dbReference type="AlphaFoldDB" id="A0A6L6XPW8"/>
<name>A0A6L6XPW8_9ACTN</name>
<dbReference type="Gene3D" id="3.60.15.10">
    <property type="entry name" value="Ribonuclease Z/Hydroxyacylglutathione hydrolase-like"/>
    <property type="match status" value="1"/>
</dbReference>
<evidence type="ECO:0000256" key="3">
    <source>
        <dbReference type="ARBA" id="ARBA00022692"/>
    </source>
</evidence>
<accession>A0A6L6XPW8</accession>
<sequence>MLGLAVAAWAGAGAGRWQGWWSVGGALVLAAVLGLALRRRSGSGLGAALAGVLVLAAVGGVTVLRLEQVRRGPVAALAVERAAVRVEGVVVSDPREVQGRFGSTVVCRLEVRSLTGRAQTFATRTTVLVVGDTAWLEAPLGSRVRTTGRLGPADDDVAGVLASRGPPEAVAGPDPWWRAASAVRASVRAAVAHRPADQAALVPALVDGDDAGLDEQLAADFRTTGLTHLLAVSGTNLTLVVGFLLLLARTCGVRGRWLYVVGALGIVGFVLLARTEPSVLRAAVMGAVGLVGLGVDGRRRGPRALGVAVVVLLLVQPGLAVQPGFALSALATGGIVLLAPVWRDALARWLPRVAAEAVAVPAAAQLACTPVVAALSGQVSLVAVAANLAVAPAVAPATVLGLGGGLVGLVWAPAGRLLGTLAGWCVAWIVAVATRAADLPGAAVGWGSGALALAVLTLLVAAVAVAGPVLLRHPVTGVGCCLLLGLVVAVRPPQPGWPPRGWVMVACDVGQGDALVLAADGGAGVVVDAGPDPVALDRCLDRLGVRTVPLAVLTHFHADHVDGFAALFEGRAVGAVETTSLQDPPEAVQAVSEIAAAHGVTPTVAPYAVPQQVGDLRLTVLWPPPGAPETGPGDGSTANDASVVLLAEVRGVRLLLTGDVEPHGQAALARTWPDLRVDVLKVPHHGSRYQDEPWLLGLGARVALVSVGADNDYGHPAAEALGPLVAAGTRVLRTDTGGDLAVVVDGTSLATVTVGGL</sequence>
<dbReference type="EMBL" id="WSEK01000003">
    <property type="protein sequence ID" value="MVQ47665.1"/>
    <property type="molecule type" value="Genomic_DNA"/>
</dbReference>
<evidence type="ECO:0000256" key="4">
    <source>
        <dbReference type="ARBA" id="ARBA00022989"/>
    </source>
</evidence>
<feature type="transmembrane region" description="Helical" evidence="6">
    <location>
        <begin position="44"/>
        <end position="64"/>
    </location>
</feature>
<feature type="transmembrane region" description="Helical" evidence="6">
    <location>
        <begin position="443"/>
        <end position="466"/>
    </location>
</feature>
<dbReference type="InterPro" id="IPR004477">
    <property type="entry name" value="ComEC_N"/>
</dbReference>
<keyword evidence="5 6" id="KW-0472">Membrane</keyword>
<feature type="transmembrane region" description="Helical" evidence="6">
    <location>
        <begin position="302"/>
        <end position="319"/>
    </location>
</feature>
<feature type="transmembrane region" description="Helical" evidence="6">
    <location>
        <begin position="226"/>
        <end position="248"/>
    </location>
</feature>
<evidence type="ECO:0000259" key="7">
    <source>
        <dbReference type="SMART" id="SM00849"/>
    </source>
</evidence>
<gene>
    <name evidence="8" type="ORF">GON03_00615</name>
</gene>
<reference evidence="8 9" key="1">
    <citation type="submission" date="2019-12" db="EMBL/GenBank/DDBJ databases">
        <authorList>
            <person name="Huq M.A."/>
        </authorList>
    </citation>
    <scope>NUCLEOTIDE SEQUENCE [LARGE SCALE GENOMIC DNA]</scope>
    <source>
        <strain evidence="8 9">MAH-18</strain>
    </source>
</reference>
<feature type="transmembrane region" description="Helical" evidence="6">
    <location>
        <begin position="257"/>
        <end position="273"/>
    </location>
</feature>
<dbReference type="SMART" id="SM00849">
    <property type="entry name" value="Lactamase_B"/>
    <property type="match status" value="1"/>
</dbReference>
<feature type="transmembrane region" description="Helical" evidence="6">
    <location>
        <begin position="417"/>
        <end position="437"/>
    </location>
</feature>
<comment type="subcellular location">
    <subcellularLocation>
        <location evidence="1">Cell membrane</location>
        <topology evidence="1">Multi-pass membrane protein</topology>
    </subcellularLocation>
</comment>
<dbReference type="GO" id="GO:0005886">
    <property type="term" value="C:plasma membrane"/>
    <property type="evidence" value="ECO:0007669"/>
    <property type="project" value="UniProtKB-SubCell"/>
</dbReference>
<dbReference type="InterPro" id="IPR036866">
    <property type="entry name" value="RibonucZ/Hydroxyglut_hydro"/>
</dbReference>
<feature type="transmembrane region" description="Helical" evidence="6">
    <location>
        <begin position="381"/>
        <end position="410"/>
    </location>
</feature>
<feature type="transmembrane region" description="Helical" evidence="6">
    <location>
        <begin position="279"/>
        <end position="295"/>
    </location>
</feature>
<dbReference type="PANTHER" id="PTHR30619:SF1">
    <property type="entry name" value="RECOMBINATION PROTEIN 2"/>
    <property type="match status" value="1"/>
</dbReference>
<dbReference type="CDD" id="cd07731">
    <property type="entry name" value="ComA-like_MBL-fold"/>
    <property type="match status" value="1"/>
</dbReference>
<evidence type="ECO:0000256" key="6">
    <source>
        <dbReference type="SAM" id="Phobius"/>
    </source>
</evidence>
<dbReference type="SUPFAM" id="SSF56281">
    <property type="entry name" value="Metallo-hydrolase/oxidoreductase"/>
    <property type="match status" value="1"/>
</dbReference>
<feature type="domain" description="Metallo-beta-lactamase" evidence="7">
    <location>
        <begin position="511"/>
        <end position="709"/>
    </location>
</feature>
<dbReference type="InterPro" id="IPR035681">
    <property type="entry name" value="ComA-like_MBL"/>
</dbReference>
<comment type="caution">
    <text evidence="8">The sequence shown here is derived from an EMBL/GenBank/DDBJ whole genome shotgun (WGS) entry which is preliminary data.</text>
</comment>
<evidence type="ECO:0000256" key="5">
    <source>
        <dbReference type="ARBA" id="ARBA00023136"/>
    </source>
</evidence>
<dbReference type="Proteomes" id="UP000473525">
    <property type="component" value="Unassembled WGS sequence"/>
</dbReference>
<keyword evidence="4 6" id="KW-1133">Transmembrane helix</keyword>